<accession>A0AAW1ID63</accession>
<name>A0AAW1ID63_POPJA</name>
<dbReference type="EMBL" id="JASPKY010000653">
    <property type="protein sequence ID" value="KAK9687280.1"/>
    <property type="molecule type" value="Genomic_DNA"/>
</dbReference>
<keyword evidence="1" id="KW-0175">Coiled coil</keyword>
<feature type="region of interest" description="Disordered" evidence="2">
    <location>
        <begin position="1"/>
        <end position="22"/>
    </location>
</feature>
<reference evidence="3 4" key="1">
    <citation type="journal article" date="2024" name="BMC Genomics">
        <title>De novo assembly and annotation of Popillia japonica's genome with initial clues to its potential as an invasive pest.</title>
        <authorList>
            <person name="Cucini C."/>
            <person name="Boschi S."/>
            <person name="Funari R."/>
            <person name="Cardaioli E."/>
            <person name="Iannotti N."/>
            <person name="Marturano G."/>
            <person name="Paoli F."/>
            <person name="Bruttini M."/>
            <person name="Carapelli A."/>
            <person name="Frati F."/>
            <person name="Nardi F."/>
        </authorList>
    </citation>
    <scope>NUCLEOTIDE SEQUENCE [LARGE SCALE GENOMIC DNA]</scope>
    <source>
        <strain evidence="3">DMR45628</strain>
    </source>
</reference>
<evidence type="ECO:0000256" key="1">
    <source>
        <dbReference type="SAM" id="Coils"/>
    </source>
</evidence>
<organism evidence="3 4">
    <name type="scientific">Popillia japonica</name>
    <name type="common">Japanese beetle</name>
    <dbReference type="NCBI Taxonomy" id="7064"/>
    <lineage>
        <taxon>Eukaryota</taxon>
        <taxon>Metazoa</taxon>
        <taxon>Ecdysozoa</taxon>
        <taxon>Arthropoda</taxon>
        <taxon>Hexapoda</taxon>
        <taxon>Insecta</taxon>
        <taxon>Pterygota</taxon>
        <taxon>Neoptera</taxon>
        <taxon>Endopterygota</taxon>
        <taxon>Coleoptera</taxon>
        <taxon>Polyphaga</taxon>
        <taxon>Scarabaeiformia</taxon>
        <taxon>Scarabaeidae</taxon>
        <taxon>Rutelinae</taxon>
        <taxon>Popillia</taxon>
    </lineage>
</organism>
<evidence type="ECO:0000256" key="2">
    <source>
        <dbReference type="SAM" id="MobiDB-lite"/>
    </source>
</evidence>
<dbReference type="Proteomes" id="UP001458880">
    <property type="component" value="Unassembled WGS sequence"/>
</dbReference>
<protein>
    <submittedName>
        <fullName evidence="3">Uncharacterized protein</fullName>
    </submittedName>
</protein>
<proteinExistence type="predicted"/>
<dbReference type="AlphaFoldDB" id="A0AAW1ID63"/>
<evidence type="ECO:0000313" key="4">
    <source>
        <dbReference type="Proteomes" id="UP001458880"/>
    </source>
</evidence>
<comment type="caution">
    <text evidence="3">The sequence shown here is derived from an EMBL/GenBank/DDBJ whole genome shotgun (WGS) entry which is preliminary data.</text>
</comment>
<keyword evidence="4" id="KW-1185">Reference proteome</keyword>
<gene>
    <name evidence="3" type="ORF">QE152_g36563</name>
</gene>
<feature type="coiled-coil region" evidence="1">
    <location>
        <begin position="47"/>
        <end position="102"/>
    </location>
</feature>
<sequence length="129" mass="14840">MSSGTRSQKSKISQKIDKATKKNNSYVEVIQDIVVNSDNLKNESDIINEMRDKLAKTDFEINELKEALQACKENEVLLKNKIEFITKKNRKQQDLIKQLQETIERLSNPSKTITICTPTQTNRTIKQSV</sequence>
<evidence type="ECO:0000313" key="3">
    <source>
        <dbReference type="EMBL" id="KAK9687280.1"/>
    </source>
</evidence>